<reference evidence="9" key="1">
    <citation type="submission" date="2021-01" db="EMBL/GenBank/DDBJ databases">
        <authorList>
            <person name="Corre E."/>
            <person name="Pelletier E."/>
            <person name="Niang G."/>
            <person name="Scheremetjew M."/>
            <person name="Finn R."/>
            <person name="Kale V."/>
            <person name="Holt S."/>
            <person name="Cochrane G."/>
            <person name="Meng A."/>
            <person name="Brown T."/>
            <person name="Cohen L."/>
        </authorList>
    </citation>
    <scope>NUCLEOTIDE SEQUENCE</scope>
    <source>
        <strain evidence="9">CCMP1320</strain>
    </source>
</reference>
<evidence type="ECO:0000256" key="1">
    <source>
        <dbReference type="ARBA" id="ARBA00004123"/>
    </source>
</evidence>
<dbReference type="Pfam" id="PF18517">
    <property type="entry name" value="LZ3wCH"/>
    <property type="match status" value="1"/>
</dbReference>
<accession>A0A7S3QK66</accession>
<comment type="similarity">
    <text evidence="2 5">Belongs to the MND1 family.</text>
</comment>
<dbReference type="GO" id="GO:0005634">
    <property type="term" value="C:nucleus"/>
    <property type="evidence" value="ECO:0007669"/>
    <property type="project" value="UniProtKB-SubCell"/>
</dbReference>
<name>A0A7S3QK66_DUNTE</name>
<comment type="function">
    <text evidence="5">Required for proper homologous chromosome pairing and efficient cross-over and intragenic recombination during meiosis.</text>
</comment>
<dbReference type="Pfam" id="PF03962">
    <property type="entry name" value="Mnd1"/>
    <property type="match status" value="1"/>
</dbReference>
<keyword evidence="3 6" id="KW-0175">Coiled coil</keyword>
<evidence type="ECO:0000256" key="3">
    <source>
        <dbReference type="ARBA" id="ARBA00023054"/>
    </source>
</evidence>
<comment type="subcellular location">
    <subcellularLocation>
        <location evidence="1 5">Nucleus</location>
    </subcellularLocation>
</comment>
<proteinExistence type="inferred from homology"/>
<dbReference type="PIRSF" id="PIRSF026991">
    <property type="entry name" value="Mnd1"/>
    <property type="match status" value="1"/>
</dbReference>
<evidence type="ECO:0000256" key="5">
    <source>
        <dbReference type="PIRNR" id="PIRNR026991"/>
    </source>
</evidence>
<evidence type="ECO:0000256" key="6">
    <source>
        <dbReference type="SAM" id="Coils"/>
    </source>
</evidence>
<feature type="domain" description="Leucine zipper with capping helix" evidence="8">
    <location>
        <begin position="153"/>
        <end position="206"/>
    </location>
</feature>
<evidence type="ECO:0000313" key="9">
    <source>
        <dbReference type="EMBL" id="CAE0485416.1"/>
    </source>
</evidence>
<feature type="coiled-coil region" evidence="6">
    <location>
        <begin position="78"/>
        <end position="146"/>
    </location>
</feature>
<gene>
    <name evidence="9" type="ORF">DTER00134_LOCUS455</name>
</gene>
<organism evidence="9">
    <name type="scientific">Dunaliella tertiolecta</name>
    <name type="common">Green alga</name>
    <dbReference type="NCBI Taxonomy" id="3047"/>
    <lineage>
        <taxon>Eukaryota</taxon>
        <taxon>Viridiplantae</taxon>
        <taxon>Chlorophyta</taxon>
        <taxon>core chlorophytes</taxon>
        <taxon>Chlorophyceae</taxon>
        <taxon>CS clade</taxon>
        <taxon>Chlamydomonadales</taxon>
        <taxon>Dunaliellaceae</taxon>
        <taxon>Dunaliella</taxon>
    </lineage>
</organism>
<keyword evidence="4 5" id="KW-0539">Nucleus</keyword>
<dbReference type="GO" id="GO:0007131">
    <property type="term" value="P:reciprocal meiotic recombination"/>
    <property type="evidence" value="ECO:0007669"/>
    <property type="project" value="InterPro"/>
</dbReference>
<evidence type="ECO:0000256" key="2">
    <source>
        <dbReference type="ARBA" id="ARBA00005981"/>
    </source>
</evidence>
<dbReference type="InterPro" id="IPR040453">
    <property type="entry name" value="Mnd1_HTH"/>
</dbReference>
<dbReference type="InterPro" id="IPR005647">
    <property type="entry name" value="Mnd1"/>
</dbReference>
<evidence type="ECO:0000256" key="4">
    <source>
        <dbReference type="ARBA" id="ARBA00023242"/>
    </source>
</evidence>
<feature type="domain" description="Mnd1 HTH" evidence="7">
    <location>
        <begin position="16"/>
        <end position="74"/>
    </location>
</feature>
<sequence>MSKKARLSAEDKRNIVLSIFHETADVYVLKDVEKLGSKKGINSMLIKEILQSLVDDNLVHQEKIGISNYFWSFPSEASAKLQSEADTLSADVHRLEQRAAALREKVEQEKQSKQQTDKHQEGMEQISELKDQIAKLEAELRQYQATDPDLLRTMRQGTQVAHEAANRWLDNIYCLMTWCRKKYPGQEAELASFFKENGYSDDLDYI</sequence>
<dbReference type="EMBL" id="HBIP01001051">
    <property type="protein sequence ID" value="CAE0485416.1"/>
    <property type="molecule type" value="Transcribed_RNA"/>
</dbReference>
<protein>
    <recommendedName>
        <fullName evidence="5">Meiotic nuclear division protein 1 homolog</fullName>
    </recommendedName>
</protein>
<dbReference type="AlphaFoldDB" id="A0A7S3QK66"/>
<evidence type="ECO:0000259" key="8">
    <source>
        <dbReference type="Pfam" id="PF18517"/>
    </source>
</evidence>
<dbReference type="InterPro" id="IPR040661">
    <property type="entry name" value="LZ3wCH"/>
</dbReference>
<dbReference type="GO" id="GO:0003690">
    <property type="term" value="F:double-stranded DNA binding"/>
    <property type="evidence" value="ECO:0007669"/>
    <property type="project" value="InterPro"/>
</dbReference>
<evidence type="ECO:0000259" key="7">
    <source>
        <dbReference type="Pfam" id="PF03962"/>
    </source>
</evidence>